<organism evidence="1">
    <name type="scientific">Opuntia streptacantha</name>
    <name type="common">Prickly pear cactus</name>
    <name type="synonym">Opuntia cardona</name>
    <dbReference type="NCBI Taxonomy" id="393608"/>
    <lineage>
        <taxon>Eukaryota</taxon>
        <taxon>Viridiplantae</taxon>
        <taxon>Streptophyta</taxon>
        <taxon>Embryophyta</taxon>
        <taxon>Tracheophyta</taxon>
        <taxon>Spermatophyta</taxon>
        <taxon>Magnoliopsida</taxon>
        <taxon>eudicotyledons</taxon>
        <taxon>Gunneridae</taxon>
        <taxon>Pentapetalae</taxon>
        <taxon>Caryophyllales</taxon>
        <taxon>Cactineae</taxon>
        <taxon>Cactaceae</taxon>
        <taxon>Opuntioideae</taxon>
        <taxon>Opuntia</taxon>
    </lineage>
</organism>
<reference evidence="1" key="2">
    <citation type="submission" date="2020-07" db="EMBL/GenBank/DDBJ databases">
        <authorList>
            <person name="Vera ALvarez R."/>
            <person name="Arias-Moreno D.M."/>
            <person name="Jimenez-Jacinto V."/>
            <person name="Jimenez-Bremont J.F."/>
            <person name="Swaminathan K."/>
            <person name="Moose S.P."/>
            <person name="Guerrero-Gonzalez M.L."/>
            <person name="Marino-Ramirez L."/>
            <person name="Landsman D."/>
            <person name="Rodriguez-Kessler M."/>
            <person name="Delgado-Sanchez P."/>
        </authorList>
    </citation>
    <scope>NUCLEOTIDE SEQUENCE</scope>
    <source>
        <tissue evidence="1">Cladode</tissue>
    </source>
</reference>
<reference evidence="1" key="1">
    <citation type="journal article" date="2013" name="J. Plant Res.">
        <title>Effect of fungi and light on seed germination of three Opuntia species from semiarid lands of central Mexico.</title>
        <authorList>
            <person name="Delgado-Sanchez P."/>
            <person name="Jimenez-Bremont J.F."/>
            <person name="Guerrero-Gonzalez Mde L."/>
            <person name="Flores J."/>
        </authorList>
    </citation>
    <scope>NUCLEOTIDE SEQUENCE</scope>
    <source>
        <tissue evidence="1">Cladode</tissue>
    </source>
</reference>
<accession>A0A7C9CJC4</accession>
<name>A0A7C9CJC4_OPUST</name>
<protein>
    <submittedName>
        <fullName evidence="1">Uncharacterized protein</fullName>
    </submittedName>
</protein>
<dbReference type="EMBL" id="GISG01009579">
    <property type="protein sequence ID" value="MBA4615968.1"/>
    <property type="molecule type" value="Transcribed_RNA"/>
</dbReference>
<dbReference type="AlphaFoldDB" id="A0A7C9CJC4"/>
<sequence length="117" mass="12935">MASTHVGGVNSNFFPAPLKKSSSRADPQFFKWVIILFSTVSNSVRTLCKVFIRTQSCGTPTAVSPFAGACEFLLCEFNDFSFFLNMPNFDSIAHLVNVGIVGRNFFRDPQPDFALVT</sequence>
<evidence type="ECO:0000313" key="1">
    <source>
        <dbReference type="EMBL" id="MBA4615968.1"/>
    </source>
</evidence>
<proteinExistence type="predicted"/>